<gene>
    <name evidence="6" type="ORF">F5983_06730</name>
</gene>
<dbReference type="GO" id="GO:0008236">
    <property type="term" value="F:serine-type peptidase activity"/>
    <property type="evidence" value="ECO:0007669"/>
    <property type="project" value="UniProtKB-KW"/>
</dbReference>
<dbReference type="PANTHER" id="PTHR36175">
    <property type="entry name" value="CYANOPHYCINASE"/>
    <property type="match status" value="1"/>
</dbReference>
<name>A0A5N5F482_9ACTN</name>
<dbReference type="GO" id="GO:0006508">
    <property type="term" value="P:proteolysis"/>
    <property type="evidence" value="ECO:0007669"/>
    <property type="project" value="UniProtKB-KW"/>
</dbReference>
<comment type="similarity">
    <text evidence="1">Belongs to the peptidase S51 family.</text>
</comment>
<feature type="signal peptide" evidence="5">
    <location>
        <begin position="1"/>
        <end position="30"/>
    </location>
</feature>
<keyword evidence="4" id="KW-0720">Serine protease</keyword>
<dbReference type="PANTHER" id="PTHR36175:SF1">
    <property type="entry name" value="CYANOPHYCINASE"/>
    <property type="match status" value="1"/>
</dbReference>
<dbReference type="Pfam" id="PF03575">
    <property type="entry name" value="Peptidase_S51"/>
    <property type="match status" value="1"/>
</dbReference>
<evidence type="ECO:0000256" key="4">
    <source>
        <dbReference type="ARBA" id="ARBA00022825"/>
    </source>
</evidence>
<evidence type="ECO:0000256" key="2">
    <source>
        <dbReference type="ARBA" id="ARBA00022670"/>
    </source>
</evidence>
<evidence type="ECO:0000313" key="7">
    <source>
        <dbReference type="Proteomes" id="UP000326907"/>
    </source>
</evidence>
<dbReference type="AlphaFoldDB" id="A0A5N5F482"/>
<dbReference type="CDD" id="cd03145">
    <property type="entry name" value="GAT1_cyanophycinase"/>
    <property type="match status" value="1"/>
</dbReference>
<evidence type="ECO:0000256" key="3">
    <source>
        <dbReference type="ARBA" id="ARBA00022801"/>
    </source>
</evidence>
<sequence>MRTPLRSRRTALTGATALLLTLAVGPAAVADTHQAQRQGGSLVLIGGGLKENNTQVYGEIIERAGGARARIGVITASSVPAAQDPYADDPDRCSNSECNGAYYSDLFKRHGAADAQWIPVDLDHIANADSAAVVRQVNSMSGFFFGGGDQSRYLTTLLNGAAHTDSKVLAAIRAKLAKGAVVAGSSAGAQIAAGADMVTGGESYEGLRDGSSPGYFEDATRLGYEPDGGFGFLRSGLIDTHTGAYGREGRAMRLAADTGHDRVYALEENTALVVEQPGGPRERLRILGPRGVAVLDLRRARTTTTPPPRKVTGSGASGPGWSLSGVRYSYLTDGDQYDPRHWRALPAPGKRPLALRSATPVPANNDVFHSVASPVGVPYSFLTTARALAATRAQHQAEATTYEDGPRFTVTFRKAPGFTAWGTDGATPQTLTGLEIGITGR</sequence>
<evidence type="ECO:0000256" key="5">
    <source>
        <dbReference type="SAM" id="SignalP"/>
    </source>
</evidence>
<keyword evidence="7" id="KW-1185">Reference proteome</keyword>
<organism evidence="6 7">
    <name type="scientific">Streptomyces arboris</name>
    <dbReference type="NCBI Taxonomy" id="2600619"/>
    <lineage>
        <taxon>Bacteria</taxon>
        <taxon>Bacillati</taxon>
        <taxon>Actinomycetota</taxon>
        <taxon>Actinomycetes</taxon>
        <taxon>Kitasatosporales</taxon>
        <taxon>Streptomycetaceae</taxon>
        <taxon>Streptomyces</taxon>
    </lineage>
</organism>
<dbReference type="Gene3D" id="3.40.50.880">
    <property type="match status" value="1"/>
</dbReference>
<protein>
    <submittedName>
        <fullName evidence="6">Cyanophycinase</fullName>
    </submittedName>
</protein>
<dbReference type="InterPro" id="IPR029062">
    <property type="entry name" value="Class_I_gatase-like"/>
</dbReference>
<keyword evidence="3" id="KW-0378">Hydrolase</keyword>
<dbReference type="InterPro" id="IPR006311">
    <property type="entry name" value="TAT_signal"/>
</dbReference>
<dbReference type="RefSeq" id="WP_151509434.1">
    <property type="nucleotide sequence ID" value="NZ_VYUA01000004.1"/>
</dbReference>
<dbReference type="PROSITE" id="PS51318">
    <property type="entry name" value="TAT"/>
    <property type="match status" value="1"/>
</dbReference>
<evidence type="ECO:0000313" key="6">
    <source>
        <dbReference type="EMBL" id="KAB2593304.1"/>
    </source>
</evidence>
<dbReference type="SUPFAM" id="SSF52317">
    <property type="entry name" value="Class I glutamine amidotransferase-like"/>
    <property type="match status" value="1"/>
</dbReference>
<dbReference type="InterPro" id="IPR005320">
    <property type="entry name" value="Peptidase_S51"/>
</dbReference>
<comment type="caution">
    <text evidence="6">The sequence shown here is derived from an EMBL/GenBank/DDBJ whole genome shotgun (WGS) entry which is preliminary data.</text>
</comment>
<keyword evidence="2" id="KW-0645">Protease</keyword>
<feature type="chain" id="PRO_5039656360" evidence="5">
    <location>
        <begin position="31"/>
        <end position="441"/>
    </location>
</feature>
<keyword evidence="5" id="KW-0732">Signal</keyword>
<accession>A0A5N5F482</accession>
<dbReference type="EMBL" id="VYUA01000004">
    <property type="protein sequence ID" value="KAB2593304.1"/>
    <property type="molecule type" value="Genomic_DNA"/>
</dbReference>
<evidence type="ECO:0000256" key="1">
    <source>
        <dbReference type="ARBA" id="ARBA00006534"/>
    </source>
</evidence>
<proteinExistence type="inferred from homology"/>
<dbReference type="Proteomes" id="UP000326907">
    <property type="component" value="Unassembled WGS sequence"/>
</dbReference>
<reference evidence="6 7" key="1">
    <citation type="submission" date="2019-09" db="EMBL/GenBank/DDBJ databases">
        <authorList>
            <person name="Liu P."/>
        </authorList>
    </citation>
    <scope>NUCLEOTIDE SEQUENCE [LARGE SCALE GENOMIC DNA]</scope>
    <source>
        <strain evidence="6 7">TRM68085</strain>
    </source>
</reference>